<evidence type="ECO:0000313" key="14">
    <source>
        <dbReference type="Proteomes" id="UP001180020"/>
    </source>
</evidence>
<evidence type="ECO:0000256" key="4">
    <source>
        <dbReference type="ARBA" id="ARBA00022475"/>
    </source>
</evidence>
<evidence type="ECO:0000256" key="1">
    <source>
        <dbReference type="ARBA" id="ARBA00004236"/>
    </source>
</evidence>
<keyword evidence="14" id="KW-1185">Reference proteome</keyword>
<keyword evidence="9" id="KW-0472">Membrane</keyword>
<sequence length="69" mass="7929">MSRRLFSVRLGELLDLYFLELDGNRLEGAIPTSLRNCTQLYVLSLANNRLHGEIPRELGEVQFLNVLQL</sequence>
<evidence type="ECO:0000313" key="13">
    <source>
        <dbReference type="EMBL" id="KAK1310905.1"/>
    </source>
</evidence>
<dbReference type="PANTHER" id="PTHR27004">
    <property type="entry name" value="RECEPTOR-LIKE PROTEIN 12 ISOFORM X1"/>
    <property type="match status" value="1"/>
</dbReference>
<keyword evidence="10" id="KW-0675">Receptor</keyword>
<keyword evidence="6" id="KW-0812">Transmembrane</keyword>
<evidence type="ECO:0000256" key="2">
    <source>
        <dbReference type="ARBA" id="ARBA00004479"/>
    </source>
</evidence>
<dbReference type="InterPro" id="IPR001611">
    <property type="entry name" value="Leu-rich_rpt"/>
</dbReference>
<dbReference type="SUPFAM" id="SSF52058">
    <property type="entry name" value="L domain-like"/>
    <property type="match status" value="1"/>
</dbReference>
<dbReference type="Pfam" id="PF00560">
    <property type="entry name" value="LRR_1"/>
    <property type="match status" value="2"/>
</dbReference>
<gene>
    <name evidence="13" type="ORF">QJS10_CPA08g01180</name>
</gene>
<evidence type="ECO:0000256" key="7">
    <source>
        <dbReference type="ARBA" id="ARBA00022737"/>
    </source>
</evidence>
<dbReference type="AlphaFoldDB" id="A0AAV9EDQ5"/>
<organism evidence="13 14">
    <name type="scientific">Acorus calamus</name>
    <name type="common">Sweet flag</name>
    <dbReference type="NCBI Taxonomy" id="4465"/>
    <lineage>
        <taxon>Eukaryota</taxon>
        <taxon>Viridiplantae</taxon>
        <taxon>Streptophyta</taxon>
        <taxon>Embryophyta</taxon>
        <taxon>Tracheophyta</taxon>
        <taxon>Spermatophyta</taxon>
        <taxon>Magnoliopsida</taxon>
        <taxon>Liliopsida</taxon>
        <taxon>Acoraceae</taxon>
        <taxon>Acorus</taxon>
    </lineage>
</organism>
<keyword evidence="8" id="KW-1133">Transmembrane helix</keyword>
<evidence type="ECO:0000256" key="12">
    <source>
        <dbReference type="ARBA" id="ARBA00037847"/>
    </source>
</evidence>
<name>A0AAV9EDQ5_ACOCL</name>
<keyword evidence="7" id="KW-0677">Repeat</keyword>
<reference evidence="13" key="1">
    <citation type="journal article" date="2023" name="Nat. Commun.">
        <title>Diploid and tetraploid genomes of Acorus and the evolution of monocots.</title>
        <authorList>
            <person name="Ma L."/>
            <person name="Liu K.W."/>
            <person name="Li Z."/>
            <person name="Hsiao Y.Y."/>
            <person name="Qi Y."/>
            <person name="Fu T."/>
            <person name="Tang G.D."/>
            <person name="Zhang D."/>
            <person name="Sun W.H."/>
            <person name="Liu D.K."/>
            <person name="Li Y."/>
            <person name="Chen G.Z."/>
            <person name="Liu X.D."/>
            <person name="Liao X.Y."/>
            <person name="Jiang Y.T."/>
            <person name="Yu X."/>
            <person name="Hao Y."/>
            <person name="Huang J."/>
            <person name="Zhao X.W."/>
            <person name="Ke S."/>
            <person name="Chen Y.Y."/>
            <person name="Wu W.L."/>
            <person name="Hsu J.L."/>
            <person name="Lin Y.F."/>
            <person name="Huang M.D."/>
            <person name="Li C.Y."/>
            <person name="Huang L."/>
            <person name="Wang Z.W."/>
            <person name="Zhao X."/>
            <person name="Zhong W.Y."/>
            <person name="Peng D.H."/>
            <person name="Ahmad S."/>
            <person name="Lan S."/>
            <person name="Zhang J.S."/>
            <person name="Tsai W.C."/>
            <person name="Van de Peer Y."/>
            <person name="Liu Z.J."/>
        </authorList>
    </citation>
    <scope>NUCLEOTIDE SEQUENCE</scope>
    <source>
        <strain evidence="13">CP</strain>
    </source>
</reference>
<keyword evidence="4" id="KW-1003">Cell membrane</keyword>
<evidence type="ECO:0000256" key="10">
    <source>
        <dbReference type="ARBA" id="ARBA00023170"/>
    </source>
</evidence>
<evidence type="ECO:0000256" key="5">
    <source>
        <dbReference type="ARBA" id="ARBA00022614"/>
    </source>
</evidence>
<evidence type="ECO:0000256" key="3">
    <source>
        <dbReference type="ARBA" id="ARBA00009592"/>
    </source>
</evidence>
<comment type="similarity">
    <text evidence="3">Belongs to the RLP family.</text>
</comment>
<keyword evidence="11" id="KW-0325">Glycoprotein</keyword>
<comment type="caution">
    <text evidence="13">The sequence shown here is derived from an EMBL/GenBank/DDBJ whole genome shotgun (WGS) entry which is preliminary data.</text>
</comment>
<protein>
    <submittedName>
        <fullName evidence="13">Uncharacterized protein</fullName>
    </submittedName>
</protein>
<dbReference type="EMBL" id="JAUJYO010000008">
    <property type="protein sequence ID" value="KAK1310905.1"/>
    <property type="molecule type" value="Genomic_DNA"/>
</dbReference>
<reference evidence="13" key="2">
    <citation type="submission" date="2023-06" db="EMBL/GenBank/DDBJ databases">
        <authorList>
            <person name="Ma L."/>
            <person name="Liu K.-W."/>
            <person name="Li Z."/>
            <person name="Hsiao Y.-Y."/>
            <person name="Qi Y."/>
            <person name="Fu T."/>
            <person name="Tang G."/>
            <person name="Zhang D."/>
            <person name="Sun W.-H."/>
            <person name="Liu D.-K."/>
            <person name="Li Y."/>
            <person name="Chen G.-Z."/>
            <person name="Liu X.-D."/>
            <person name="Liao X.-Y."/>
            <person name="Jiang Y.-T."/>
            <person name="Yu X."/>
            <person name="Hao Y."/>
            <person name="Huang J."/>
            <person name="Zhao X.-W."/>
            <person name="Ke S."/>
            <person name="Chen Y.-Y."/>
            <person name="Wu W.-L."/>
            <person name="Hsu J.-L."/>
            <person name="Lin Y.-F."/>
            <person name="Huang M.-D."/>
            <person name="Li C.-Y."/>
            <person name="Huang L."/>
            <person name="Wang Z.-W."/>
            <person name="Zhao X."/>
            <person name="Zhong W.-Y."/>
            <person name="Peng D.-H."/>
            <person name="Ahmad S."/>
            <person name="Lan S."/>
            <person name="Zhang J.-S."/>
            <person name="Tsai W.-C."/>
            <person name="Van De Peer Y."/>
            <person name="Liu Z.-J."/>
        </authorList>
    </citation>
    <scope>NUCLEOTIDE SEQUENCE</scope>
    <source>
        <strain evidence="13">CP</strain>
        <tissue evidence="13">Leaves</tissue>
    </source>
</reference>
<dbReference type="Proteomes" id="UP001180020">
    <property type="component" value="Unassembled WGS sequence"/>
</dbReference>
<dbReference type="PANTHER" id="PTHR27004:SF203">
    <property type="entry name" value="LEUCINE-RICH REPEAT-CONTAINING N-TERMINAL PLANT-TYPE DOMAIN-CONTAINING PROTEIN"/>
    <property type="match status" value="1"/>
</dbReference>
<dbReference type="InterPro" id="IPR032675">
    <property type="entry name" value="LRR_dom_sf"/>
</dbReference>
<accession>A0AAV9EDQ5</accession>
<evidence type="ECO:0000256" key="9">
    <source>
        <dbReference type="ARBA" id="ARBA00023136"/>
    </source>
</evidence>
<evidence type="ECO:0000256" key="8">
    <source>
        <dbReference type="ARBA" id="ARBA00022989"/>
    </source>
</evidence>
<evidence type="ECO:0000256" key="6">
    <source>
        <dbReference type="ARBA" id="ARBA00022692"/>
    </source>
</evidence>
<keyword evidence="5" id="KW-0433">Leucine-rich repeat</keyword>
<comment type="subcellular location">
    <subcellularLocation>
        <location evidence="1">Cell membrane</location>
    </subcellularLocation>
    <subcellularLocation>
        <location evidence="12">Endomembrane system</location>
        <topology evidence="12">Single-pass membrane protein</topology>
    </subcellularLocation>
    <subcellularLocation>
        <location evidence="2">Membrane</location>
        <topology evidence="2">Single-pass type I membrane protein</topology>
    </subcellularLocation>
</comment>
<proteinExistence type="inferred from homology"/>
<dbReference type="Gene3D" id="3.80.10.10">
    <property type="entry name" value="Ribonuclease Inhibitor"/>
    <property type="match status" value="1"/>
</dbReference>
<evidence type="ECO:0000256" key="11">
    <source>
        <dbReference type="ARBA" id="ARBA00023180"/>
    </source>
</evidence>
<dbReference type="GO" id="GO:0005886">
    <property type="term" value="C:plasma membrane"/>
    <property type="evidence" value="ECO:0007669"/>
    <property type="project" value="UniProtKB-SubCell"/>
</dbReference>